<evidence type="ECO:0000256" key="1">
    <source>
        <dbReference type="SAM" id="Phobius"/>
    </source>
</evidence>
<evidence type="ECO:0000313" key="3">
    <source>
        <dbReference type="Proteomes" id="UP000191931"/>
    </source>
</evidence>
<reference evidence="2 3" key="1">
    <citation type="submission" date="2017-03" db="EMBL/GenBank/DDBJ databases">
        <authorList>
            <person name="Afonso C.L."/>
            <person name="Miller P.J."/>
            <person name="Scott M.A."/>
            <person name="Spackman E."/>
            <person name="Goraichik I."/>
            <person name="Dimitrov K.M."/>
            <person name="Suarez D.L."/>
            <person name="Swayne D.E."/>
        </authorList>
    </citation>
    <scope>NUCLEOTIDE SEQUENCE [LARGE SCALE GENOMIC DNA]</scope>
    <source>
        <strain evidence="2">PRJEB14757</strain>
    </source>
</reference>
<proteinExistence type="predicted"/>
<dbReference type="EMBL" id="FWEV01000304">
    <property type="protein sequence ID" value="SLM32177.1"/>
    <property type="molecule type" value="Genomic_DNA"/>
</dbReference>
<dbReference type="AlphaFoldDB" id="A0A1W1HI45"/>
<evidence type="ECO:0000313" key="2">
    <source>
        <dbReference type="EMBL" id="SLM32177.1"/>
    </source>
</evidence>
<keyword evidence="1" id="KW-1133">Transmembrane helix</keyword>
<sequence>MCLLILYPQYMLPSARPVIKDARIVLVENMVFPMTNTNILLHIISYTRLQNPEQKKSIYRDIFWYDGAWVFLIIIVLFLLPGRSF</sequence>
<keyword evidence="1" id="KW-0812">Transmembrane</keyword>
<organism evidence="2 3">
    <name type="scientific">Desulfamplus magnetovallimortis</name>
    <dbReference type="NCBI Taxonomy" id="1246637"/>
    <lineage>
        <taxon>Bacteria</taxon>
        <taxon>Pseudomonadati</taxon>
        <taxon>Thermodesulfobacteriota</taxon>
        <taxon>Desulfobacteria</taxon>
        <taxon>Desulfobacterales</taxon>
        <taxon>Desulfobacteraceae</taxon>
        <taxon>Desulfamplus</taxon>
    </lineage>
</organism>
<gene>
    <name evidence="2" type="ORF">MTBBW1_600007</name>
</gene>
<name>A0A1W1HI45_9BACT</name>
<dbReference type="Proteomes" id="UP000191931">
    <property type="component" value="Unassembled WGS sequence"/>
</dbReference>
<protein>
    <submittedName>
        <fullName evidence="2">Uncharacterized protein</fullName>
    </submittedName>
</protein>
<feature type="transmembrane region" description="Helical" evidence="1">
    <location>
        <begin position="62"/>
        <end position="80"/>
    </location>
</feature>
<keyword evidence="1" id="KW-0472">Membrane</keyword>
<accession>A0A1W1HI45</accession>
<keyword evidence="3" id="KW-1185">Reference proteome</keyword>